<comment type="similarity">
    <text evidence="1">Belongs to the GMC oxidoreductase family.</text>
</comment>
<evidence type="ECO:0000256" key="4">
    <source>
        <dbReference type="ARBA" id="ARBA00023002"/>
    </source>
</evidence>
<feature type="region of interest" description="Disordered" evidence="5">
    <location>
        <begin position="85"/>
        <end position="108"/>
    </location>
</feature>
<gene>
    <name evidence="8" type="ORF">DLJ53_20520</name>
</gene>
<evidence type="ECO:0000259" key="6">
    <source>
        <dbReference type="Pfam" id="PF00732"/>
    </source>
</evidence>
<keyword evidence="9" id="KW-1185">Reference proteome</keyword>
<comment type="caution">
    <text evidence="8">The sequence shown here is derived from an EMBL/GenBank/DDBJ whole genome shotgun (WGS) entry which is preliminary data.</text>
</comment>
<evidence type="ECO:0000256" key="5">
    <source>
        <dbReference type="SAM" id="MobiDB-lite"/>
    </source>
</evidence>
<dbReference type="Pfam" id="PF00732">
    <property type="entry name" value="GMC_oxred_N"/>
    <property type="match status" value="1"/>
</dbReference>
<accession>A0A8B2NSI0</accession>
<keyword evidence="3" id="KW-0274">FAD</keyword>
<feature type="compositionally biased region" description="Basic residues" evidence="5">
    <location>
        <begin position="1"/>
        <end position="16"/>
    </location>
</feature>
<dbReference type="GO" id="GO:0050660">
    <property type="term" value="F:flavin adenine dinucleotide binding"/>
    <property type="evidence" value="ECO:0007669"/>
    <property type="project" value="InterPro"/>
</dbReference>
<dbReference type="InterPro" id="IPR000172">
    <property type="entry name" value="GMC_OxRdtase_N"/>
</dbReference>
<feature type="domain" description="Glucose-methanol-choline oxidoreductase N-terminal" evidence="6">
    <location>
        <begin position="38"/>
        <end position="338"/>
    </location>
</feature>
<name>A0A8B2NSI0_9HYPH</name>
<evidence type="ECO:0000313" key="9">
    <source>
        <dbReference type="Proteomes" id="UP000249590"/>
    </source>
</evidence>
<feature type="domain" description="Glucose-methanol-choline oxidoreductase C-terminal" evidence="7">
    <location>
        <begin position="430"/>
        <end position="548"/>
    </location>
</feature>
<reference evidence="8 9" key="1">
    <citation type="submission" date="2018-05" db="EMBL/GenBank/DDBJ databases">
        <title>Acuticoccus sediminis sp. nov., isolated from deep-sea sediment of Indian Ocean.</title>
        <authorList>
            <person name="Liu X."/>
            <person name="Lai Q."/>
            <person name="Du Y."/>
            <person name="Sun F."/>
            <person name="Zhang X."/>
            <person name="Wang S."/>
            <person name="Shao Z."/>
        </authorList>
    </citation>
    <scope>NUCLEOTIDE SEQUENCE [LARGE SCALE GENOMIC DNA]</scope>
    <source>
        <strain evidence="8 9">PTG4-2</strain>
    </source>
</reference>
<evidence type="ECO:0000259" key="7">
    <source>
        <dbReference type="Pfam" id="PF05199"/>
    </source>
</evidence>
<feature type="region of interest" description="Disordered" evidence="5">
    <location>
        <begin position="175"/>
        <end position="196"/>
    </location>
</feature>
<dbReference type="Proteomes" id="UP000249590">
    <property type="component" value="Unassembled WGS sequence"/>
</dbReference>
<dbReference type="InterPro" id="IPR036188">
    <property type="entry name" value="FAD/NAD-bd_sf"/>
</dbReference>
<dbReference type="PANTHER" id="PTHR46056:SF12">
    <property type="entry name" value="LONG-CHAIN-ALCOHOL OXIDASE"/>
    <property type="match status" value="1"/>
</dbReference>
<dbReference type="InterPro" id="IPR007867">
    <property type="entry name" value="GMC_OxRtase_C"/>
</dbReference>
<evidence type="ECO:0000256" key="2">
    <source>
        <dbReference type="ARBA" id="ARBA00022630"/>
    </source>
</evidence>
<proteinExistence type="inferred from homology"/>
<dbReference type="Pfam" id="PF05199">
    <property type="entry name" value="GMC_oxred_C"/>
    <property type="match status" value="1"/>
</dbReference>
<dbReference type="AlphaFoldDB" id="A0A8B2NSI0"/>
<keyword evidence="2" id="KW-0285">Flavoprotein</keyword>
<evidence type="ECO:0000313" key="8">
    <source>
        <dbReference type="EMBL" id="RAI00104.1"/>
    </source>
</evidence>
<sequence>MRSRSGSARRGRRSPGRRPDMPRGGPAAAGATVEADVVVVGAGACGAAATWRLATSGIDVVCVEAGAARDAAAFGFGADDYGAARSGPLHENPNVRRGAGDLPVDDRDSPIKASIGNAVGGTTLWWAAHIPRFREEDFRVRTLDGVAHDWPIAHADLARYYAINERVMGLAAVPGDPAGPDRAPGGGGPGLGAPPRTVPTAGPVGRRMARAFDALGWHHWPVELSRGDSALCTHAGPCDAGCPARVAAGADRTYMAPAIAAGARLLTGHRALTFETGPDGRVTALVCGTDDGAVRVRASRYVLAAGGVGTPRLLLMSGTGAGLANRSGLVGRNLMLHPHARVDGLLDAPVGSWTPGQKAGIVCLEFLVPDPARGFPRGFKMQLGPGPGPAEAALPDAVGGPLPWGTGHHAAFASRFDHVARLTICAEDLPEAHNRVTLSDAVTDRDGYPAAKMTYRLAPESRAALDFAIARAEEVLRAAGARAIAVDPLKAQAGFHLMGTARMGNDRETSVTDRFGRCHDVSNLFLADSSVFVTGSAMNPTSTAQALALRTADHIVTEH</sequence>
<evidence type="ECO:0000256" key="3">
    <source>
        <dbReference type="ARBA" id="ARBA00022827"/>
    </source>
</evidence>
<dbReference type="GO" id="GO:0016614">
    <property type="term" value="F:oxidoreductase activity, acting on CH-OH group of donors"/>
    <property type="evidence" value="ECO:0007669"/>
    <property type="project" value="InterPro"/>
</dbReference>
<evidence type="ECO:0000256" key="1">
    <source>
        <dbReference type="ARBA" id="ARBA00010790"/>
    </source>
</evidence>
<dbReference type="Gene3D" id="3.50.50.60">
    <property type="entry name" value="FAD/NAD(P)-binding domain"/>
    <property type="match status" value="2"/>
</dbReference>
<organism evidence="8 9">
    <name type="scientific">Acuticoccus sediminis</name>
    <dbReference type="NCBI Taxonomy" id="2184697"/>
    <lineage>
        <taxon>Bacteria</taxon>
        <taxon>Pseudomonadati</taxon>
        <taxon>Pseudomonadota</taxon>
        <taxon>Alphaproteobacteria</taxon>
        <taxon>Hyphomicrobiales</taxon>
        <taxon>Amorphaceae</taxon>
        <taxon>Acuticoccus</taxon>
    </lineage>
</organism>
<keyword evidence="4" id="KW-0560">Oxidoreductase</keyword>
<dbReference type="PANTHER" id="PTHR46056">
    <property type="entry name" value="LONG-CHAIN-ALCOHOL OXIDASE"/>
    <property type="match status" value="1"/>
</dbReference>
<protein>
    <submittedName>
        <fullName evidence="8">Choline dehydrogenase</fullName>
    </submittedName>
</protein>
<dbReference type="SUPFAM" id="SSF51905">
    <property type="entry name" value="FAD/NAD(P)-binding domain"/>
    <property type="match status" value="1"/>
</dbReference>
<dbReference type="EMBL" id="QHHQ01000004">
    <property type="protein sequence ID" value="RAI00104.1"/>
    <property type="molecule type" value="Genomic_DNA"/>
</dbReference>
<dbReference type="SUPFAM" id="SSF54373">
    <property type="entry name" value="FAD-linked reductases, C-terminal domain"/>
    <property type="match status" value="1"/>
</dbReference>
<feature type="region of interest" description="Disordered" evidence="5">
    <location>
        <begin position="1"/>
        <end position="29"/>
    </location>
</feature>